<gene>
    <name evidence="1" type="ORF">SDC9_187363</name>
</gene>
<comment type="caution">
    <text evidence="1">The sequence shown here is derived from an EMBL/GenBank/DDBJ whole genome shotgun (WGS) entry which is preliminary data.</text>
</comment>
<proteinExistence type="predicted"/>
<organism evidence="1">
    <name type="scientific">bioreactor metagenome</name>
    <dbReference type="NCBI Taxonomy" id="1076179"/>
    <lineage>
        <taxon>unclassified sequences</taxon>
        <taxon>metagenomes</taxon>
        <taxon>ecological metagenomes</taxon>
    </lineage>
</organism>
<dbReference type="AlphaFoldDB" id="A0A645HNL0"/>
<evidence type="ECO:0000313" key="1">
    <source>
        <dbReference type="EMBL" id="MPN39829.1"/>
    </source>
</evidence>
<dbReference type="EMBL" id="VSSQ01095887">
    <property type="protein sequence ID" value="MPN39829.1"/>
    <property type="molecule type" value="Genomic_DNA"/>
</dbReference>
<accession>A0A645HNL0</accession>
<protein>
    <submittedName>
        <fullName evidence="1">Uncharacterized protein</fullName>
    </submittedName>
</protein>
<name>A0A645HNL0_9ZZZZ</name>
<reference evidence="1" key="1">
    <citation type="submission" date="2019-08" db="EMBL/GenBank/DDBJ databases">
        <authorList>
            <person name="Kucharzyk K."/>
            <person name="Murdoch R.W."/>
            <person name="Higgins S."/>
            <person name="Loffler F."/>
        </authorList>
    </citation>
    <scope>NUCLEOTIDE SEQUENCE</scope>
</reference>
<sequence>MFTIRRQSVDLGCAIVWGAQHCFLTSIVPTEDKIHLVVTAAMVNIVSCVADAQATPQGKAFPAALTEKYIRHEQPEPYSMNTVCYVLVAPKAVSLAPGSLVDVDGTPYEVLCAHTLDTWKNEFEIMRKADS</sequence>